<sequence>MLVESSCIHCLVYPFQNKGRPGVQRNTNGLKCRWKNLQKNVLLFTSIYNQISKNPASGSQLSNWIANPKQGLPDAKEGSF</sequence>
<gene>
    <name evidence="2" type="ORF">VP01_2818g4</name>
</gene>
<comment type="caution">
    <text evidence="2">The sequence shown here is derived from an EMBL/GenBank/DDBJ whole genome shotgun (WGS) entry which is preliminary data.</text>
</comment>
<feature type="compositionally biased region" description="Polar residues" evidence="1">
    <location>
        <begin position="55"/>
        <end position="65"/>
    </location>
</feature>
<accession>A0A0L6V2D5</accession>
<reference evidence="2 3" key="1">
    <citation type="submission" date="2015-08" db="EMBL/GenBank/DDBJ databases">
        <title>Next Generation Sequencing and Analysis of the Genome of Puccinia sorghi L Schw, the Causal Agent of Maize Common Rust.</title>
        <authorList>
            <person name="Rochi L."/>
            <person name="Burguener G."/>
            <person name="Darino M."/>
            <person name="Turjanski A."/>
            <person name="Kreff E."/>
            <person name="Dieguez M.J."/>
            <person name="Sacco F."/>
        </authorList>
    </citation>
    <scope>NUCLEOTIDE SEQUENCE [LARGE SCALE GENOMIC DNA]</scope>
    <source>
        <strain evidence="2 3">RO10H11247</strain>
    </source>
</reference>
<proteinExistence type="predicted"/>
<organism evidence="2 3">
    <name type="scientific">Puccinia sorghi</name>
    <dbReference type="NCBI Taxonomy" id="27349"/>
    <lineage>
        <taxon>Eukaryota</taxon>
        <taxon>Fungi</taxon>
        <taxon>Dikarya</taxon>
        <taxon>Basidiomycota</taxon>
        <taxon>Pucciniomycotina</taxon>
        <taxon>Pucciniomycetes</taxon>
        <taxon>Pucciniales</taxon>
        <taxon>Pucciniaceae</taxon>
        <taxon>Puccinia</taxon>
    </lineage>
</organism>
<feature type="region of interest" description="Disordered" evidence="1">
    <location>
        <begin position="55"/>
        <end position="80"/>
    </location>
</feature>
<evidence type="ECO:0000313" key="2">
    <source>
        <dbReference type="EMBL" id="KNZ54913.1"/>
    </source>
</evidence>
<dbReference type="Proteomes" id="UP000037035">
    <property type="component" value="Unassembled WGS sequence"/>
</dbReference>
<evidence type="ECO:0000256" key="1">
    <source>
        <dbReference type="SAM" id="MobiDB-lite"/>
    </source>
</evidence>
<dbReference type="OrthoDB" id="76487at2759"/>
<protein>
    <submittedName>
        <fullName evidence="2">Uncharacterized protein</fullName>
    </submittedName>
</protein>
<keyword evidence="3" id="KW-1185">Reference proteome</keyword>
<dbReference type="VEuPathDB" id="FungiDB:VP01_2818g4"/>
<evidence type="ECO:0000313" key="3">
    <source>
        <dbReference type="Proteomes" id="UP000037035"/>
    </source>
</evidence>
<name>A0A0L6V2D5_9BASI</name>
<dbReference type="AlphaFoldDB" id="A0A0L6V2D5"/>
<dbReference type="EMBL" id="LAVV01007744">
    <property type="protein sequence ID" value="KNZ54913.1"/>
    <property type="molecule type" value="Genomic_DNA"/>
</dbReference>